<keyword evidence="3" id="KW-1185">Reference proteome</keyword>
<dbReference type="InterPro" id="IPR011029">
    <property type="entry name" value="DEATH-like_dom_sf"/>
</dbReference>
<protein>
    <recommendedName>
        <fullName evidence="1">Death domain-containing protein</fullName>
    </recommendedName>
</protein>
<dbReference type="Gene3D" id="1.10.533.10">
    <property type="entry name" value="Death Domain, Fas"/>
    <property type="match status" value="1"/>
</dbReference>
<name>A0AAN0JKZ5_AMPQE</name>
<evidence type="ECO:0000313" key="3">
    <source>
        <dbReference type="Proteomes" id="UP000007879"/>
    </source>
</evidence>
<dbReference type="RefSeq" id="XP_019857453.1">
    <property type="nucleotide sequence ID" value="XM_020001894.1"/>
</dbReference>
<feature type="domain" description="Death" evidence="1">
    <location>
        <begin position="38"/>
        <end position="90"/>
    </location>
</feature>
<dbReference type="KEGG" id="aqu:109585776"/>
<dbReference type="SUPFAM" id="SSF47986">
    <property type="entry name" value="DEATH domain"/>
    <property type="match status" value="1"/>
</dbReference>
<dbReference type="PROSITE" id="PS50017">
    <property type="entry name" value="DEATH_DOMAIN"/>
    <property type="match status" value="1"/>
</dbReference>
<proteinExistence type="predicted"/>
<dbReference type="Proteomes" id="UP000007879">
    <property type="component" value="Unassembled WGS sequence"/>
</dbReference>
<dbReference type="Pfam" id="PF00531">
    <property type="entry name" value="Death"/>
    <property type="match status" value="1"/>
</dbReference>
<sequence length="400" mass="45398">MASCTGIPSVYLSLKTLSIDDLNDVLQFLKDCDFSDKEWMTLGLNLGLTKNTLDSIEANHPSDIHHCLVECLSKWLQRGLSPTYSSLIAAAHFLEATAEKMKKNIEKSSVLYSGVLYHQQKEVGCWETTLAVGKDANALIQHIRSTFPHAEQDTSISFTFAQPNGILELKLSPVGRVPREYGWRLDPKQEPMQIHVFQSVVENALMGSCSMSVYAKPGVATESIRHPIKLLGIEPETTIYINRQPPPSPFPAAPLKEKRSNEIVLRMHMHELVIGDPLNYDYGCDLINKQDKRIKKNLVLTPNFLQSLVERGVINEKTRNFLNESYDKTGNEIMDLLITDVWTAVYFDETNFLFFLEAMRDQDSAETNKLADILKMLYVMKREKGEDDFRLLNLTDIIIV</sequence>
<dbReference type="EnsemblMetazoa" id="XM_020001894.1">
    <property type="protein sequence ID" value="XP_019857453.1"/>
    <property type="gene ID" value="LOC109585776"/>
</dbReference>
<accession>A0AAN0JKZ5</accession>
<reference evidence="3" key="1">
    <citation type="journal article" date="2010" name="Nature">
        <title>The Amphimedon queenslandica genome and the evolution of animal complexity.</title>
        <authorList>
            <person name="Srivastava M."/>
            <person name="Simakov O."/>
            <person name="Chapman J."/>
            <person name="Fahey B."/>
            <person name="Gauthier M.E."/>
            <person name="Mitros T."/>
            <person name="Richards G.S."/>
            <person name="Conaco C."/>
            <person name="Dacre M."/>
            <person name="Hellsten U."/>
            <person name="Larroux C."/>
            <person name="Putnam N.H."/>
            <person name="Stanke M."/>
            <person name="Adamska M."/>
            <person name="Darling A."/>
            <person name="Degnan S.M."/>
            <person name="Oakley T.H."/>
            <person name="Plachetzki D.C."/>
            <person name="Zhai Y."/>
            <person name="Adamski M."/>
            <person name="Calcino A."/>
            <person name="Cummins S.F."/>
            <person name="Goodstein D.M."/>
            <person name="Harris C."/>
            <person name="Jackson D.J."/>
            <person name="Leys S.P."/>
            <person name="Shu S."/>
            <person name="Woodcroft B.J."/>
            <person name="Vervoort M."/>
            <person name="Kosik K.S."/>
            <person name="Manning G."/>
            <person name="Degnan B.M."/>
            <person name="Rokhsar D.S."/>
        </authorList>
    </citation>
    <scope>NUCLEOTIDE SEQUENCE [LARGE SCALE GENOMIC DNA]</scope>
</reference>
<organism evidence="2 3">
    <name type="scientific">Amphimedon queenslandica</name>
    <name type="common">Sponge</name>
    <dbReference type="NCBI Taxonomy" id="400682"/>
    <lineage>
        <taxon>Eukaryota</taxon>
        <taxon>Metazoa</taxon>
        <taxon>Porifera</taxon>
        <taxon>Demospongiae</taxon>
        <taxon>Heteroscleromorpha</taxon>
        <taxon>Haplosclerida</taxon>
        <taxon>Niphatidae</taxon>
        <taxon>Amphimedon</taxon>
    </lineage>
</organism>
<dbReference type="CDD" id="cd01670">
    <property type="entry name" value="Death"/>
    <property type="match status" value="1"/>
</dbReference>
<evidence type="ECO:0000313" key="2">
    <source>
        <dbReference type="EnsemblMetazoa" id="XP_019857453.1"/>
    </source>
</evidence>
<dbReference type="GeneID" id="109585776"/>
<dbReference type="InterPro" id="IPR000488">
    <property type="entry name" value="Death_dom"/>
</dbReference>
<reference evidence="2" key="2">
    <citation type="submission" date="2024-06" db="UniProtKB">
        <authorList>
            <consortium name="EnsemblMetazoa"/>
        </authorList>
    </citation>
    <scope>IDENTIFICATION</scope>
</reference>
<dbReference type="GO" id="GO:0007165">
    <property type="term" value="P:signal transduction"/>
    <property type="evidence" value="ECO:0007669"/>
    <property type="project" value="InterPro"/>
</dbReference>
<dbReference type="AlphaFoldDB" id="A0AAN0JKZ5"/>
<evidence type="ECO:0000259" key="1">
    <source>
        <dbReference type="PROSITE" id="PS50017"/>
    </source>
</evidence>